<keyword evidence="2 4" id="KW-0238">DNA-binding</keyword>
<evidence type="ECO:0000256" key="1">
    <source>
        <dbReference type="ARBA" id="ARBA00023015"/>
    </source>
</evidence>
<evidence type="ECO:0000256" key="3">
    <source>
        <dbReference type="ARBA" id="ARBA00023163"/>
    </source>
</evidence>
<dbReference type="PANTHER" id="PTHR30055:SF220">
    <property type="entry name" value="TETR-FAMILY REGULATORY PROTEIN"/>
    <property type="match status" value="1"/>
</dbReference>
<dbReference type="InterPro" id="IPR001647">
    <property type="entry name" value="HTH_TetR"/>
</dbReference>
<dbReference type="GO" id="GO:0000976">
    <property type="term" value="F:transcription cis-regulatory region binding"/>
    <property type="evidence" value="ECO:0007669"/>
    <property type="project" value="TreeGrafter"/>
</dbReference>
<evidence type="ECO:0000256" key="4">
    <source>
        <dbReference type="PROSITE-ProRule" id="PRU00335"/>
    </source>
</evidence>
<dbReference type="Pfam" id="PF00440">
    <property type="entry name" value="TetR_N"/>
    <property type="match status" value="1"/>
</dbReference>
<dbReference type="AlphaFoldDB" id="A0A7I9V114"/>
<dbReference type="InterPro" id="IPR050109">
    <property type="entry name" value="HTH-type_TetR-like_transc_reg"/>
</dbReference>
<dbReference type="PROSITE" id="PS50977">
    <property type="entry name" value="HTH_TETR_2"/>
    <property type="match status" value="1"/>
</dbReference>
<protein>
    <submittedName>
        <fullName evidence="6">TetR family transcriptional regulator</fullName>
    </submittedName>
</protein>
<proteinExistence type="predicted"/>
<dbReference type="OrthoDB" id="3173376at2"/>
<keyword evidence="3" id="KW-0804">Transcription</keyword>
<dbReference type="Proteomes" id="UP000444980">
    <property type="component" value="Unassembled WGS sequence"/>
</dbReference>
<feature type="domain" description="HTH tetR-type" evidence="5">
    <location>
        <begin position="6"/>
        <end position="66"/>
    </location>
</feature>
<dbReference type="SUPFAM" id="SSF48498">
    <property type="entry name" value="Tetracyclin repressor-like, C-terminal domain"/>
    <property type="match status" value="1"/>
</dbReference>
<dbReference type="InterPro" id="IPR025996">
    <property type="entry name" value="MT1864/Rv1816-like_C"/>
</dbReference>
<feature type="DNA-binding region" description="H-T-H motif" evidence="4">
    <location>
        <begin position="29"/>
        <end position="48"/>
    </location>
</feature>
<evidence type="ECO:0000313" key="6">
    <source>
        <dbReference type="EMBL" id="GED98823.1"/>
    </source>
</evidence>
<dbReference type="Pfam" id="PF13305">
    <property type="entry name" value="TetR_C_33"/>
    <property type="match status" value="1"/>
</dbReference>
<dbReference type="GO" id="GO:0003700">
    <property type="term" value="F:DNA-binding transcription factor activity"/>
    <property type="evidence" value="ECO:0007669"/>
    <property type="project" value="TreeGrafter"/>
</dbReference>
<keyword evidence="1" id="KW-0805">Transcription regulation</keyword>
<comment type="caution">
    <text evidence="6">The sequence shown here is derived from an EMBL/GenBank/DDBJ whole genome shotgun (WGS) entry which is preliminary data.</text>
</comment>
<reference evidence="7" key="1">
    <citation type="submission" date="2019-06" db="EMBL/GenBank/DDBJ databases">
        <title>Gordonia isolated from sludge of a wastewater treatment plant.</title>
        <authorList>
            <person name="Tamura T."/>
            <person name="Aoyama K."/>
            <person name="Kang Y."/>
            <person name="Saito S."/>
            <person name="Akiyama N."/>
            <person name="Yazawa K."/>
            <person name="Gonoi T."/>
            <person name="Mikami Y."/>
        </authorList>
    </citation>
    <scope>NUCLEOTIDE SEQUENCE [LARGE SCALE GENOMIC DNA]</scope>
    <source>
        <strain evidence="7">NBRC 107697</strain>
    </source>
</reference>
<evidence type="ECO:0000256" key="2">
    <source>
        <dbReference type="ARBA" id="ARBA00023125"/>
    </source>
</evidence>
<dbReference type="EMBL" id="BJOU01000011">
    <property type="protein sequence ID" value="GED98823.1"/>
    <property type="molecule type" value="Genomic_DNA"/>
</dbReference>
<dbReference type="Gene3D" id="1.10.357.10">
    <property type="entry name" value="Tetracycline Repressor, domain 2"/>
    <property type="match status" value="1"/>
</dbReference>
<dbReference type="PRINTS" id="PR00455">
    <property type="entry name" value="HTHTETR"/>
</dbReference>
<organism evidence="6 7">
    <name type="scientific">Gordonia crocea</name>
    <dbReference type="NCBI Taxonomy" id="589162"/>
    <lineage>
        <taxon>Bacteria</taxon>
        <taxon>Bacillati</taxon>
        <taxon>Actinomycetota</taxon>
        <taxon>Actinomycetes</taxon>
        <taxon>Mycobacteriales</taxon>
        <taxon>Gordoniaceae</taxon>
        <taxon>Gordonia</taxon>
    </lineage>
</organism>
<evidence type="ECO:0000313" key="7">
    <source>
        <dbReference type="Proteomes" id="UP000444980"/>
    </source>
</evidence>
<sequence>MAYHHGDLRRTLLDAAAASIAESGTAKLSLRALAKTAGVSNAAPTHHFGDKTGLLTALAAEGFDLLAESVTPSSEQGLVDMGVAYVRFALDHPSHFAVMFEPALLRDGDPELTAAQARAGEALAAGVAGALPDGDDESSRYAAWSIVHGFATLVLSGAISVADPIAQARRVASRLVAREGGRA</sequence>
<dbReference type="RefSeq" id="WP_161928196.1">
    <property type="nucleotide sequence ID" value="NZ_BJOU01000011.1"/>
</dbReference>
<name>A0A7I9V114_9ACTN</name>
<accession>A0A7I9V114</accession>
<gene>
    <name evidence="6" type="ORF">nbrc107697_28620</name>
</gene>
<evidence type="ECO:0000259" key="5">
    <source>
        <dbReference type="PROSITE" id="PS50977"/>
    </source>
</evidence>
<dbReference type="SUPFAM" id="SSF46689">
    <property type="entry name" value="Homeodomain-like"/>
    <property type="match status" value="1"/>
</dbReference>
<dbReference type="InterPro" id="IPR036271">
    <property type="entry name" value="Tet_transcr_reg_TetR-rel_C_sf"/>
</dbReference>
<dbReference type="PANTHER" id="PTHR30055">
    <property type="entry name" value="HTH-TYPE TRANSCRIPTIONAL REGULATOR RUTR"/>
    <property type="match status" value="1"/>
</dbReference>
<keyword evidence="7" id="KW-1185">Reference proteome</keyword>
<dbReference type="InterPro" id="IPR009057">
    <property type="entry name" value="Homeodomain-like_sf"/>
</dbReference>